<evidence type="ECO:0000256" key="14">
    <source>
        <dbReference type="PROSITE-ProRule" id="PRU00502"/>
    </source>
</evidence>
<feature type="domain" description="USP" evidence="17">
    <location>
        <begin position="302"/>
        <end position="791"/>
    </location>
</feature>
<dbReference type="CDD" id="cd14385">
    <property type="entry name" value="UBA1_spUBP14_like"/>
    <property type="match status" value="1"/>
</dbReference>
<keyword evidence="4 11" id="KW-0479">Metal-binding</keyword>
<dbReference type="InterPro" id="IPR018200">
    <property type="entry name" value="USP_CS"/>
</dbReference>
<protein>
    <recommendedName>
        <fullName evidence="11 15">Ubiquitin carboxyl-terminal hydrolase</fullName>
        <ecNumber evidence="11 15">3.4.19.12</ecNumber>
    </recommendedName>
</protein>
<dbReference type="Pfam" id="PF02148">
    <property type="entry name" value="zf-UBP"/>
    <property type="match status" value="1"/>
</dbReference>
<dbReference type="FunFam" id="1.10.8.10:FF:000103">
    <property type="entry name" value="Ubiquitin carboxyl-terminal hydrolase"/>
    <property type="match status" value="1"/>
</dbReference>
<sequence>MSCPHVTSTDLRPPRANQSVYREDCTQCFDSQDDEAGLDVCLQCFNGGCAGHRNHSLLHYSTTSHPLVLNIKRTRRQVQRDEPPLKLTKLAISAETEEDKYDTVTRVKCYVCSIDDVDRSLGQLPTVIDGVMKAMTFAKQEEVKAWEQEFTECEHTLCLQQQPSRQIGSQNLDGCSKCDLKENLWLCLECGNLGCGRAQFGGVGGNSHGLAHATESQHAVAVKLGSITPEGNADVYCYQCNEERIDTDLAKHLAHWGINIAEREKTEKSLMEMQVEQNLKWDFSMTTDDGQELKPLFGPGFTGLKNIGNSCYLASTVQCLFSIDEFRRRYYHPDQPPPTANFPAEDLETQLRKLADGVLSGRYSRPEVNIAVSPDNPEVPHQKGLSPAMFKHLIGRGHEEFSTMRQQDAFELLLHLFKLINISNQADPKADPVQSFRFALEQRLQCLNCQRVRYRTDEQDNISIPVPVRRKIVDNSDGSKDVVKGSEFEPVSLKECLDIFTSSSTVEFTCPSCDSKAGFSKSSKFKTFPQNLAINPLRFEIINWVPTKLDIPVQVTDEAFDLSQYKSHGLQANEEELPEDADVGGSAGAAAFVPNTAALEQLASMGFPQNRCEKALHATGNADAEAAMNWLFSHMEDADIDEPLNLGGAATSSSDDADKIAQLGDMGISVPQARKALRECNGDVSRAVDWVFSHPDDQGDFGEQTSLEATTAAPKALPGSEELPAKFELESIVCHKGASIHAGHYVAFIRKAVSEADEERQWVLFNDEKVVKAVDVDEMKKFAYVYFFSRK</sequence>
<comment type="catalytic activity">
    <reaction evidence="1 11 15">
        <text>Thiol-dependent hydrolysis of ester, thioester, amide, peptide and isopeptide bonds formed by the C-terminal Gly of ubiquitin (a 76-residue protein attached to proteins as an intracellular targeting signal).</text>
        <dbReference type="EC" id="3.4.19.12"/>
    </reaction>
</comment>
<dbReference type="InterPro" id="IPR001394">
    <property type="entry name" value="Peptidase_C19_UCH"/>
</dbReference>
<feature type="binding site" evidence="13">
    <location>
        <position position="175"/>
    </location>
    <ligand>
        <name>Zn(2+)</name>
        <dbReference type="ChEBI" id="CHEBI:29105"/>
    </ligand>
</feature>
<dbReference type="Pfam" id="PF00627">
    <property type="entry name" value="UBA"/>
    <property type="match status" value="1"/>
</dbReference>
<dbReference type="AlphaFoldDB" id="A0AAV9N6A4"/>
<keyword evidence="7 11" id="KW-0833">Ubl conjugation pathway</keyword>
<dbReference type="PROSITE" id="PS50235">
    <property type="entry name" value="USP_3"/>
    <property type="match status" value="1"/>
</dbReference>
<evidence type="ECO:0000256" key="7">
    <source>
        <dbReference type="ARBA" id="ARBA00022786"/>
    </source>
</evidence>
<dbReference type="PROSITE" id="PS50030">
    <property type="entry name" value="UBA"/>
    <property type="match status" value="2"/>
</dbReference>
<dbReference type="GO" id="GO:0005634">
    <property type="term" value="C:nucleus"/>
    <property type="evidence" value="ECO:0007669"/>
    <property type="project" value="TreeGrafter"/>
</dbReference>
<dbReference type="CDD" id="cd14386">
    <property type="entry name" value="UBA2_UBP5"/>
    <property type="match status" value="1"/>
</dbReference>
<comment type="caution">
    <text evidence="19">The sequence shown here is derived from an EMBL/GenBank/DDBJ whole genome shotgun (WGS) entry which is preliminary data.</text>
</comment>
<dbReference type="InterPro" id="IPR038765">
    <property type="entry name" value="Papain-like_cys_pep_sf"/>
</dbReference>
<evidence type="ECO:0000259" key="17">
    <source>
        <dbReference type="PROSITE" id="PS50235"/>
    </source>
</evidence>
<dbReference type="Gene3D" id="3.30.40.10">
    <property type="entry name" value="Zinc/RING finger domain, C3HC4 (zinc finger)"/>
    <property type="match status" value="2"/>
</dbReference>
<dbReference type="GeneID" id="89974065"/>
<evidence type="ECO:0000256" key="8">
    <source>
        <dbReference type="ARBA" id="ARBA00022801"/>
    </source>
</evidence>
<feature type="binding site" evidence="13">
    <location>
        <position position="178"/>
    </location>
    <ligand>
        <name>Zn(2+)</name>
        <dbReference type="ChEBI" id="CHEBI:29105"/>
    </ligand>
</feature>
<keyword evidence="3 11" id="KW-0645">Protease</keyword>
<evidence type="ECO:0000256" key="3">
    <source>
        <dbReference type="ARBA" id="ARBA00022670"/>
    </source>
</evidence>
<keyword evidence="20" id="KW-1185">Reference proteome</keyword>
<evidence type="ECO:0000313" key="20">
    <source>
        <dbReference type="Proteomes" id="UP001358417"/>
    </source>
</evidence>
<reference evidence="19 20" key="1">
    <citation type="submission" date="2023-08" db="EMBL/GenBank/DDBJ databases">
        <title>Black Yeasts Isolated from many extreme environments.</title>
        <authorList>
            <person name="Coleine C."/>
            <person name="Stajich J.E."/>
            <person name="Selbmann L."/>
        </authorList>
    </citation>
    <scope>NUCLEOTIDE SEQUENCE [LARGE SCALE GENOMIC DNA]</scope>
    <source>
        <strain evidence="19 20">CCFEE 5792</strain>
    </source>
</reference>
<dbReference type="Proteomes" id="UP001358417">
    <property type="component" value="Unassembled WGS sequence"/>
</dbReference>
<dbReference type="EMBL" id="JAVRRD010000022">
    <property type="protein sequence ID" value="KAK5048221.1"/>
    <property type="molecule type" value="Genomic_DNA"/>
</dbReference>
<feature type="active site" description="Proton acceptor" evidence="12">
    <location>
        <position position="744"/>
    </location>
</feature>
<evidence type="ECO:0000256" key="2">
    <source>
        <dbReference type="ARBA" id="ARBA00009085"/>
    </source>
</evidence>
<dbReference type="InterPro" id="IPR028889">
    <property type="entry name" value="USP"/>
</dbReference>
<gene>
    <name evidence="19" type="ORF">LTR84_005891</name>
</gene>
<dbReference type="PROSITE" id="PS00972">
    <property type="entry name" value="USP_1"/>
    <property type="match status" value="1"/>
</dbReference>
<keyword evidence="5" id="KW-0677">Repeat</keyword>
<feature type="domain" description="UBA" evidence="16">
    <location>
        <begin position="593"/>
        <end position="634"/>
    </location>
</feature>
<dbReference type="PROSITE" id="PS50271">
    <property type="entry name" value="ZF_UBP"/>
    <property type="match status" value="2"/>
</dbReference>
<evidence type="ECO:0000256" key="10">
    <source>
        <dbReference type="ARBA" id="ARBA00022833"/>
    </source>
</evidence>
<dbReference type="SUPFAM" id="SSF54001">
    <property type="entry name" value="Cysteine proteinases"/>
    <property type="match status" value="1"/>
</dbReference>
<feature type="domain" description="UBP-type" evidence="18">
    <location>
        <begin position="1"/>
        <end position="107"/>
    </location>
</feature>
<dbReference type="PROSITE" id="PS00973">
    <property type="entry name" value="USP_2"/>
    <property type="match status" value="1"/>
</dbReference>
<dbReference type="SMART" id="SM00165">
    <property type="entry name" value="UBA"/>
    <property type="match status" value="2"/>
</dbReference>
<dbReference type="EC" id="3.4.19.12" evidence="11 15"/>
<dbReference type="FunFam" id="3.90.70.10:FF:000235">
    <property type="entry name" value="Ubiquitin carboxyl-terminal hydrolase"/>
    <property type="match status" value="1"/>
</dbReference>
<evidence type="ECO:0000256" key="4">
    <source>
        <dbReference type="ARBA" id="ARBA00022723"/>
    </source>
</evidence>
<evidence type="ECO:0000256" key="15">
    <source>
        <dbReference type="RuleBase" id="RU366025"/>
    </source>
</evidence>
<dbReference type="PANTHER" id="PTHR24006">
    <property type="entry name" value="UBIQUITIN CARBOXYL-TERMINAL HYDROLASE"/>
    <property type="match status" value="1"/>
</dbReference>
<dbReference type="RefSeq" id="XP_064703679.1">
    <property type="nucleotide sequence ID" value="XM_064849455.1"/>
</dbReference>
<evidence type="ECO:0000259" key="18">
    <source>
        <dbReference type="PROSITE" id="PS50271"/>
    </source>
</evidence>
<dbReference type="GO" id="GO:0005829">
    <property type="term" value="C:cytosol"/>
    <property type="evidence" value="ECO:0007669"/>
    <property type="project" value="TreeGrafter"/>
</dbReference>
<keyword evidence="8 11" id="KW-0378">Hydrolase</keyword>
<dbReference type="GO" id="GO:0016579">
    <property type="term" value="P:protein deubiquitination"/>
    <property type="evidence" value="ECO:0007669"/>
    <property type="project" value="InterPro"/>
</dbReference>
<keyword evidence="10 11" id="KW-0862">Zinc</keyword>
<dbReference type="Gene3D" id="1.10.8.10">
    <property type="entry name" value="DNA helicase RuvA subunit, C-terminal domain"/>
    <property type="match status" value="2"/>
</dbReference>
<dbReference type="Gene3D" id="3.90.70.10">
    <property type="entry name" value="Cysteine proteinases"/>
    <property type="match status" value="2"/>
</dbReference>
<dbReference type="InterPro" id="IPR009060">
    <property type="entry name" value="UBA-like_sf"/>
</dbReference>
<keyword evidence="6 14" id="KW-0863">Zinc-finger</keyword>
<dbReference type="SUPFAM" id="SSF57850">
    <property type="entry name" value="RING/U-box"/>
    <property type="match status" value="2"/>
</dbReference>
<dbReference type="GO" id="GO:0006508">
    <property type="term" value="P:proteolysis"/>
    <property type="evidence" value="ECO:0007669"/>
    <property type="project" value="UniProtKB-KW"/>
</dbReference>
<dbReference type="PANTHER" id="PTHR24006:SF664">
    <property type="entry name" value="UBIQUITIN CARBOXYL-TERMINAL HYDROLASE"/>
    <property type="match status" value="1"/>
</dbReference>
<dbReference type="SMART" id="SM00290">
    <property type="entry name" value="ZnF_UBP"/>
    <property type="match status" value="2"/>
</dbReference>
<dbReference type="Pfam" id="PF17807">
    <property type="entry name" value="zf-UBP_var"/>
    <property type="match status" value="1"/>
</dbReference>
<dbReference type="GO" id="GO:0004843">
    <property type="term" value="F:cysteine-type deubiquitinase activity"/>
    <property type="evidence" value="ECO:0007669"/>
    <property type="project" value="UniProtKB-UniRule"/>
</dbReference>
<evidence type="ECO:0000256" key="12">
    <source>
        <dbReference type="PIRSR" id="PIRSR016308-1"/>
    </source>
</evidence>
<evidence type="ECO:0000256" key="9">
    <source>
        <dbReference type="ARBA" id="ARBA00022807"/>
    </source>
</evidence>
<dbReference type="InterPro" id="IPR015940">
    <property type="entry name" value="UBA"/>
</dbReference>
<feature type="binding site" evidence="13">
    <location>
        <position position="195"/>
    </location>
    <ligand>
        <name>Zn(2+)</name>
        <dbReference type="ChEBI" id="CHEBI:29105"/>
    </ligand>
</feature>
<dbReference type="CDD" id="cd02658">
    <property type="entry name" value="Peptidase_C19B"/>
    <property type="match status" value="1"/>
</dbReference>
<feature type="binding site" evidence="13">
    <location>
        <position position="208"/>
    </location>
    <ligand>
        <name>Zn(2+)</name>
        <dbReference type="ChEBI" id="CHEBI:29105"/>
    </ligand>
</feature>
<evidence type="ECO:0000256" key="5">
    <source>
        <dbReference type="ARBA" id="ARBA00022737"/>
    </source>
</evidence>
<dbReference type="SUPFAM" id="SSF46934">
    <property type="entry name" value="UBA-like"/>
    <property type="match status" value="1"/>
</dbReference>
<proteinExistence type="inferred from homology"/>
<name>A0AAV9N6A4_9EURO</name>
<accession>A0AAV9N6A4</accession>
<dbReference type="GO" id="GO:0008270">
    <property type="term" value="F:zinc ion binding"/>
    <property type="evidence" value="ECO:0007669"/>
    <property type="project" value="UniProtKB-UniRule"/>
</dbReference>
<evidence type="ECO:0000256" key="13">
    <source>
        <dbReference type="PIRSR" id="PIRSR016308-3"/>
    </source>
</evidence>
<evidence type="ECO:0000256" key="11">
    <source>
        <dbReference type="PIRNR" id="PIRNR016308"/>
    </source>
</evidence>
<dbReference type="FunFam" id="3.30.40.10:FF:000396">
    <property type="entry name" value="Ubiquitin carboxyl-terminal hydrolase"/>
    <property type="match status" value="1"/>
</dbReference>
<dbReference type="InterPro" id="IPR013083">
    <property type="entry name" value="Znf_RING/FYVE/PHD"/>
</dbReference>
<evidence type="ECO:0000256" key="6">
    <source>
        <dbReference type="ARBA" id="ARBA00022771"/>
    </source>
</evidence>
<dbReference type="Pfam" id="PF00443">
    <property type="entry name" value="UCH"/>
    <property type="match status" value="1"/>
</dbReference>
<dbReference type="InterPro" id="IPR016652">
    <property type="entry name" value="Ubiquitinyl_hydrolase"/>
</dbReference>
<dbReference type="FunFam" id="3.30.40.10:FF:000587">
    <property type="entry name" value="Ubiquitin carboxyl-terminal hydrolase"/>
    <property type="match status" value="1"/>
</dbReference>
<evidence type="ECO:0000256" key="1">
    <source>
        <dbReference type="ARBA" id="ARBA00000707"/>
    </source>
</evidence>
<dbReference type="PIRSF" id="PIRSF016308">
    <property type="entry name" value="UBP"/>
    <property type="match status" value="1"/>
</dbReference>
<dbReference type="InterPro" id="IPR041432">
    <property type="entry name" value="UBP13_Znf-UBP_var"/>
</dbReference>
<dbReference type="FunFam" id="1.10.8.10:FF:000086">
    <property type="entry name" value="Ubiquitin carboxyl-terminal hydrolase"/>
    <property type="match status" value="1"/>
</dbReference>
<feature type="active site" description="Nucleophile" evidence="12">
    <location>
        <position position="311"/>
    </location>
</feature>
<evidence type="ECO:0000259" key="16">
    <source>
        <dbReference type="PROSITE" id="PS50030"/>
    </source>
</evidence>
<dbReference type="FunFam" id="3.90.70.10:FF:000144">
    <property type="entry name" value="Ubiquitinyl hydrolase 1"/>
    <property type="match status" value="1"/>
</dbReference>
<feature type="domain" description="UBA" evidence="16">
    <location>
        <begin position="653"/>
        <end position="694"/>
    </location>
</feature>
<dbReference type="InterPro" id="IPR050164">
    <property type="entry name" value="Peptidase_C19"/>
</dbReference>
<organism evidence="19 20">
    <name type="scientific">Exophiala bonariae</name>
    <dbReference type="NCBI Taxonomy" id="1690606"/>
    <lineage>
        <taxon>Eukaryota</taxon>
        <taxon>Fungi</taxon>
        <taxon>Dikarya</taxon>
        <taxon>Ascomycota</taxon>
        <taxon>Pezizomycotina</taxon>
        <taxon>Eurotiomycetes</taxon>
        <taxon>Chaetothyriomycetidae</taxon>
        <taxon>Chaetothyriales</taxon>
        <taxon>Herpotrichiellaceae</taxon>
        <taxon>Exophiala</taxon>
    </lineage>
</organism>
<evidence type="ECO:0000313" key="19">
    <source>
        <dbReference type="EMBL" id="KAK5048221.1"/>
    </source>
</evidence>
<comment type="similarity">
    <text evidence="2 11 15">Belongs to the peptidase C19 family.</text>
</comment>
<keyword evidence="9 11" id="KW-0788">Thiol protease</keyword>
<dbReference type="InterPro" id="IPR001607">
    <property type="entry name" value="Znf_UBP"/>
</dbReference>
<feature type="domain" description="UBP-type" evidence="18">
    <location>
        <begin position="151"/>
        <end position="260"/>
    </location>
</feature>